<dbReference type="EMBL" id="BMQK01000002">
    <property type="protein sequence ID" value="GGQ44986.1"/>
    <property type="molecule type" value="Genomic_DNA"/>
</dbReference>
<evidence type="ECO:0000313" key="6">
    <source>
        <dbReference type="Proteomes" id="UP000620156"/>
    </source>
</evidence>
<feature type="domain" description="YqeB PH" evidence="4">
    <location>
        <begin position="39"/>
        <end position="185"/>
    </location>
</feature>
<organism evidence="5 6">
    <name type="scientific">Streptomyces ruber</name>
    <dbReference type="NCBI Taxonomy" id="83378"/>
    <lineage>
        <taxon>Bacteria</taxon>
        <taxon>Bacillati</taxon>
        <taxon>Actinomycetota</taxon>
        <taxon>Actinomycetes</taxon>
        <taxon>Kitasatosporales</taxon>
        <taxon>Streptomycetaceae</taxon>
        <taxon>Streptomyces</taxon>
    </lineage>
</organism>
<evidence type="ECO:0000313" key="5">
    <source>
        <dbReference type="EMBL" id="GGQ44986.1"/>
    </source>
</evidence>
<dbReference type="Pfam" id="PF23494">
    <property type="entry name" value="bPH_10"/>
    <property type="match status" value="1"/>
</dbReference>
<evidence type="ECO:0008006" key="7">
    <source>
        <dbReference type="Google" id="ProtNLM"/>
    </source>
</evidence>
<feature type="domain" description="Cysteinyl-tRNA ligase anticodon binding" evidence="3">
    <location>
        <begin position="201"/>
        <end position="253"/>
    </location>
</feature>
<accession>A0A918EQR2</accession>
<evidence type="ECO:0000256" key="1">
    <source>
        <dbReference type="SAM" id="MobiDB-lite"/>
    </source>
</evidence>
<keyword evidence="2" id="KW-0472">Membrane</keyword>
<feature type="transmembrane region" description="Helical" evidence="2">
    <location>
        <begin position="45"/>
        <end position="67"/>
    </location>
</feature>
<protein>
    <recommendedName>
        <fullName evidence="7">DUF308 domain-containing protein</fullName>
    </recommendedName>
</protein>
<dbReference type="InterPro" id="IPR056411">
    <property type="entry name" value="CysS_C"/>
</dbReference>
<dbReference type="InterPro" id="IPR057798">
    <property type="entry name" value="PH_YqeB"/>
</dbReference>
<reference evidence="5" key="2">
    <citation type="submission" date="2020-09" db="EMBL/GenBank/DDBJ databases">
        <authorList>
            <person name="Sun Q."/>
            <person name="Ohkuma M."/>
        </authorList>
    </citation>
    <scope>NUCLEOTIDE SEQUENCE</scope>
    <source>
        <strain evidence="5">JCM 3131</strain>
    </source>
</reference>
<evidence type="ECO:0000259" key="4">
    <source>
        <dbReference type="Pfam" id="PF23494"/>
    </source>
</evidence>
<proteinExistence type="predicted"/>
<evidence type="ECO:0000256" key="2">
    <source>
        <dbReference type="SAM" id="Phobius"/>
    </source>
</evidence>
<evidence type="ECO:0000259" key="3">
    <source>
        <dbReference type="Pfam" id="PF23493"/>
    </source>
</evidence>
<sequence>MLGLLLRKGLRETAGRQDARGNMDMHKAHGRSPQDDRVTVLREPVAGTVLLCAGLTAAGAGLGWLVGPLARLLLTLPWAPLQGPAELVASLPAPVLPVVGAVAGAALGLVARYEQLVVDLSDDRVALTSRGRKREFPRDVVATAFRDGKHLVLLGHDGGELTRQECDLDAGRVAGAFTAHGYAWADADPYEDDFRRWVPDTPGLPQEANAILKTRQRYLEKHGSSHDDVRELREELARLGVVVRDERRRQYWRTSA</sequence>
<dbReference type="Pfam" id="PF23493">
    <property type="entry name" value="CysS_C"/>
    <property type="match status" value="1"/>
</dbReference>
<keyword evidence="2" id="KW-1133">Transmembrane helix</keyword>
<name>A0A918EQR2_9ACTN</name>
<feature type="region of interest" description="Disordered" evidence="1">
    <location>
        <begin position="16"/>
        <end position="35"/>
    </location>
</feature>
<reference evidence="5" key="1">
    <citation type="journal article" date="2014" name="Int. J. Syst. Evol. Microbiol.">
        <title>Complete genome sequence of Corynebacterium casei LMG S-19264T (=DSM 44701T), isolated from a smear-ripened cheese.</title>
        <authorList>
            <consortium name="US DOE Joint Genome Institute (JGI-PGF)"/>
            <person name="Walter F."/>
            <person name="Albersmeier A."/>
            <person name="Kalinowski J."/>
            <person name="Ruckert C."/>
        </authorList>
    </citation>
    <scope>NUCLEOTIDE SEQUENCE</scope>
    <source>
        <strain evidence="5">JCM 3131</strain>
    </source>
</reference>
<keyword evidence="6" id="KW-1185">Reference proteome</keyword>
<feature type="transmembrane region" description="Helical" evidence="2">
    <location>
        <begin position="87"/>
        <end position="111"/>
    </location>
</feature>
<dbReference type="AlphaFoldDB" id="A0A918EQR2"/>
<keyword evidence="2" id="KW-0812">Transmembrane</keyword>
<dbReference type="Proteomes" id="UP000620156">
    <property type="component" value="Unassembled WGS sequence"/>
</dbReference>
<gene>
    <name evidence="5" type="primary">yqeB</name>
    <name evidence="5" type="ORF">GCM10010145_12080</name>
</gene>
<comment type="caution">
    <text evidence="5">The sequence shown here is derived from an EMBL/GenBank/DDBJ whole genome shotgun (WGS) entry which is preliminary data.</text>
</comment>